<keyword evidence="2" id="KW-1185">Reference proteome</keyword>
<comment type="caution">
    <text evidence="1">The sequence shown here is derived from an EMBL/GenBank/DDBJ whole genome shotgun (WGS) entry which is preliminary data.</text>
</comment>
<name>A0ACA9ML72_9GLOM</name>
<feature type="non-terminal residue" evidence="1">
    <location>
        <position position="403"/>
    </location>
</feature>
<reference evidence="1" key="1">
    <citation type="submission" date="2021-06" db="EMBL/GenBank/DDBJ databases">
        <authorList>
            <person name="Kallberg Y."/>
            <person name="Tangrot J."/>
            <person name="Rosling A."/>
        </authorList>
    </citation>
    <scope>NUCLEOTIDE SEQUENCE</scope>
    <source>
        <strain evidence="1">CL356</strain>
    </source>
</reference>
<dbReference type="Proteomes" id="UP000789525">
    <property type="component" value="Unassembled WGS sequence"/>
</dbReference>
<sequence>MITGRSFYTYHRPGKWSMPVATDHNWTCILATHGGPLEEEERTQIALLILFDHLGGKGASIPTLVAYQNGTPQFFGVEAAGYIGDDDYEMAQWFKLHLHPSSMKESDLPPPFGSTTDVMPQIEIPPLPTSVNLYQSKTMFIFCHPNGWDVSQQGFLTTCAVQACMLKNEEASTRVSFVTEGEASVHYALAYTPSNSWLKRGEKFLVVDAGGSTIDSNFYECSSIAPLKLKEVGGVFVDRAARKLLERKLTTSAKYNSEEIISEMTSIFEQKTKRLFGGSLPSNIIHFGRNSDNDREHSILKGKLTLTNEEISSTFEESIARTVQSCMKILGNQRTRFGESPHLRTRITDEFRPLGTEVIVVDQPSEGAIIWNLKRAVALRVSRLTLGIKMDTVYNHDLQEHRD</sequence>
<dbReference type="EMBL" id="CAJVPT010013215">
    <property type="protein sequence ID" value="CAG8593924.1"/>
    <property type="molecule type" value="Genomic_DNA"/>
</dbReference>
<protein>
    <submittedName>
        <fullName evidence="1">9809_t:CDS:1</fullName>
    </submittedName>
</protein>
<evidence type="ECO:0000313" key="2">
    <source>
        <dbReference type="Proteomes" id="UP000789525"/>
    </source>
</evidence>
<accession>A0ACA9ML72</accession>
<gene>
    <name evidence="1" type="ORF">ACOLOM_LOCUS6427</name>
</gene>
<evidence type="ECO:0000313" key="1">
    <source>
        <dbReference type="EMBL" id="CAG8593924.1"/>
    </source>
</evidence>
<organism evidence="1 2">
    <name type="scientific">Acaulospora colombiana</name>
    <dbReference type="NCBI Taxonomy" id="27376"/>
    <lineage>
        <taxon>Eukaryota</taxon>
        <taxon>Fungi</taxon>
        <taxon>Fungi incertae sedis</taxon>
        <taxon>Mucoromycota</taxon>
        <taxon>Glomeromycotina</taxon>
        <taxon>Glomeromycetes</taxon>
        <taxon>Diversisporales</taxon>
        <taxon>Acaulosporaceae</taxon>
        <taxon>Acaulospora</taxon>
    </lineage>
</organism>
<proteinExistence type="predicted"/>